<evidence type="ECO:0000256" key="1">
    <source>
        <dbReference type="ARBA" id="ARBA00010672"/>
    </source>
</evidence>
<feature type="compositionally biased region" description="Acidic residues" evidence="4">
    <location>
        <begin position="508"/>
        <end position="519"/>
    </location>
</feature>
<feature type="compositionally biased region" description="Polar residues" evidence="4">
    <location>
        <begin position="557"/>
        <end position="572"/>
    </location>
</feature>
<feature type="compositionally biased region" description="Low complexity" evidence="4">
    <location>
        <begin position="253"/>
        <end position="276"/>
    </location>
</feature>
<dbReference type="InterPro" id="IPR035892">
    <property type="entry name" value="C2_domain_sf"/>
</dbReference>
<feature type="region of interest" description="Disordered" evidence="4">
    <location>
        <begin position="196"/>
        <end position="318"/>
    </location>
</feature>
<dbReference type="PANTHER" id="PTHR13076:SF5">
    <property type="entry name" value="COILED-COIL AND C2 DOMAIN-CONTAINING PROTEIN 1B"/>
    <property type="match status" value="1"/>
</dbReference>
<feature type="domain" description="C2" evidence="5">
    <location>
        <begin position="723"/>
        <end position="856"/>
    </location>
</feature>
<feature type="compositionally biased region" description="Pro residues" evidence="4">
    <location>
        <begin position="218"/>
        <end position="227"/>
    </location>
</feature>
<feature type="region of interest" description="Disordered" evidence="4">
    <location>
        <begin position="504"/>
        <end position="572"/>
    </location>
</feature>
<feature type="compositionally biased region" description="Basic and acidic residues" evidence="4">
    <location>
        <begin position="520"/>
        <end position="530"/>
    </location>
</feature>
<proteinExistence type="inferred from homology"/>
<dbReference type="InterPro" id="IPR037772">
    <property type="entry name" value="C2_Freud"/>
</dbReference>
<accession>A0A8T2M6U4</accession>
<reference evidence="6 7" key="1">
    <citation type="submission" date="2021-07" db="EMBL/GenBank/DDBJ databases">
        <authorList>
            <person name="Imarazene B."/>
            <person name="Zahm M."/>
            <person name="Klopp C."/>
            <person name="Cabau C."/>
            <person name="Beille S."/>
            <person name="Jouanno E."/>
            <person name="Castinel A."/>
            <person name="Lluch J."/>
            <person name="Gil L."/>
            <person name="Kuchtly C."/>
            <person name="Lopez Roques C."/>
            <person name="Donnadieu C."/>
            <person name="Parrinello H."/>
            <person name="Journot L."/>
            <person name="Du K."/>
            <person name="Schartl M."/>
            <person name="Retaux S."/>
            <person name="Guiguen Y."/>
        </authorList>
    </citation>
    <scope>NUCLEOTIDE SEQUENCE [LARGE SCALE GENOMIC DNA]</scope>
    <source>
        <strain evidence="6">Pach_M1</strain>
        <tissue evidence="6">Testis</tissue>
    </source>
</reference>
<feature type="compositionally biased region" description="Acidic residues" evidence="4">
    <location>
        <begin position="86"/>
        <end position="102"/>
    </location>
</feature>
<feature type="region of interest" description="Disordered" evidence="4">
    <location>
        <begin position="388"/>
        <end position="410"/>
    </location>
</feature>
<dbReference type="Pfam" id="PF00168">
    <property type="entry name" value="C2"/>
    <property type="match status" value="1"/>
</dbReference>
<dbReference type="CDD" id="cd08690">
    <property type="entry name" value="C2_Freud-1"/>
    <property type="match status" value="1"/>
</dbReference>
<dbReference type="SMART" id="SM00685">
    <property type="entry name" value="DM14"/>
    <property type="match status" value="4"/>
</dbReference>
<sequence length="910" mass="99310">MFGRKNKRAAAQKGQGAAAAKQMGLFLDFNPEDMMEMGQDVDDPDLEAEFAAIVGKKPAAKGKKPTKAPLPMEDIEKMTEACMKDIDDEDDDENVEDDEDLLAELQEVVGDEEETEDSGAETQPSPSHEETRSPPPAVQEVRSSAAVAGSVEHTLQERITMYRTAVGHAHAAAESSKARRYERGLKTLQGMLTTVRKGGKINESEIPPPVACGAPSDLAPPPAPLPAPAAGTPSPELESPDRQAESDSAVEISPVSVKASSVSAETSSVSMEPAATSEEEASCSASPEEEEPKGAVPESHTAPAEAPPLGTPTKEMLLDRQREYRMAALKAKQAGEIDQAKMHIKTSKGFDPVIEALEKGQPIDLNSLPPRLSTAVTVVKEAPAVPTVKLSPSPSTEGQAAEAPVSQAGPVQPRSVLEALEQRMAKYKEACAQAKASGDERKSRMHDRIAKQYQSAIRSHKAGRPVNYDELPVPPGFPPIPGQQAAAPEQGLAAVLEAANKLASNEADAGDEDDDDENEAVEKEKKESKQIKATAAESQKKPTVAVSPTVQPPKRTPSASPDQTAKSETLSNTANQQLEFLEGRKKQYMKAALQAKQKNDVEQAKLHLRTAKSFDPMIEAARSGKAVDISKVPSPPGEEDDDFILVDHSDVQISEKSEEVYTQLSKILKEQHEKCMTISKQFTHMGNITETTKFEKMADRCKKSLEILKLAQNRGLEPPKHHFEERTYRTVRIFPELSSTDMVVIIVRGMNLPAPSGVASNDLDAFVKFDFPYPSSDQPQKHKTTVIKNTNSPEYNQSFTLNINRNHRGFRRVVQSKGLKLELFHKGGFLRSDKPIGTALVKLEKLETESEVREIVEVMDGRKASGGRLEVKVRLREPLSGQDLQTVSERWLVLDQSQVRIVHIEKYHTL</sequence>
<keyword evidence="2" id="KW-0175">Coiled coil</keyword>
<organism evidence="6 7">
    <name type="scientific">Astyanax mexicanus</name>
    <name type="common">Blind cave fish</name>
    <name type="synonym">Astyanax fasciatus mexicanus</name>
    <dbReference type="NCBI Taxonomy" id="7994"/>
    <lineage>
        <taxon>Eukaryota</taxon>
        <taxon>Metazoa</taxon>
        <taxon>Chordata</taxon>
        <taxon>Craniata</taxon>
        <taxon>Vertebrata</taxon>
        <taxon>Euteleostomi</taxon>
        <taxon>Actinopterygii</taxon>
        <taxon>Neopterygii</taxon>
        <taxon>Teleostei</taxon>
        <taxon>Ostariophysi</taxon>
        <taxon>Characiformes</taxon>
        <taxon>Characoidei</taxon>
        <taxon>Acestrorhamphidae</taxon>
        <taxon>Acestrorhamphinae</taxon>
        <taxon>Astyanax</taxon>
    </lineage>
</organism>
<gene>
    <name evidence="6" type="primary">CC2D1B</name>
    <name evidence="6" type="ORF">AMEX_G6783</name>
</gene>
<evidence type="ECO:0000256" key="2">
    <source>
        <dbReference type="ARBA" id="ARBA00023054"/>
    </source>
</evidence>
<dbReference type="InterPro" id="IPR039725">
    <property type="entry name" value="CC2D1A/B"/>
</dbReference>
<dbReference type="OrthoDB" id="19996at2759"/>
<name>A0A8T2M6U4_ASTMX</name>
<feature type="compositionally biased region" description="Acidic residues" evidence="4">
    <location>
        <begin position="109"/>
        <end position="119"/>
    </location>
</feature>
<dbReference type="EMBL" id="JAICCE010000004">
    <property type="protein sequence ID" value="KAG9278857.1"/>
    <property type="molecule type" value="Genomic_DNA"/>
</dbReference>
<dbReference type="InterPro" id="IPR000008">
    <property type="entry name" value="C2_dom"/>
</dbReference>
<evidence type="ECO:0000259" key="5">
    <source>
        <dbReference type="PROSITE" id="PS50004"/>
    </source>
</evidence>
<evidence type="ECO:0000256" key="4">
    <source>
        <dbReference type="SAM" id="MobiDB-lite"/>
    </source>
</evidence>
<dbReference type="PROSITE" id="PS50004">
    <property type="entry name" value="C2"/>
    <property type="match status" value="1"/>
</dbReference>
<dbReference type="AlphaFoldDB" id="A0A8T2M6U4"/>
<dbReference type="SUPFAM" id="SSF49562">
    <property type="entry name" value="C2 domain (Calcium/lipid-binding domain, CaLB)"/>
    <property type="match status" value="1"/>
</dbReference>
<dbReference type="SMART" id="SM00239">
    <property type="entry name" value="C2"/>
    <property type="match status" value="1"/>
</dbReference>
<comment type="caution">
    <text evidence="6">The sequence shown here is derived from an EMBL/GenBank/DDBJ whole genome shotgun (WGS) entry which is preliminary data.</text>
</comment>
<dbReference type="GO" id="GO:0001227">
    <property type="term" value="F:DNA-binding transcription repressor activity, RNA polymerase II-specific"/>
    <property type="evidence" value="ECO:0007669"/>
    <property type="project" value="InterPro"/>
</dbReference>
<dbReference type="InterPro" id="IPR006608">
    <property type="entry name" value="CC2D1A/B_DM14"/>
</dbReference>
<dbReference type="FunFam" id="2.60.40.150:FF:000104">
    <property type="entry name" value="coiled-coil and C2 domain-containing protein 1B"/>
    <property type="match status" value="1"/>
</dbReference>
<protein>
    <recommendedName>
        <fullName evidence="3">Coiled-coil and C2 domain-containing protein 1B</fullName>
    </recommendedName>
</protein>
<feature type="region of interest" description="Disordered" evidence="4">
    <location>
        <begin position="56"/>
        <end position="150"/>
    </location>
</feature>
<dbReference type="PANTHER" id="PTHR13076">
    <property type="entry name" value="COILED-COIL AND C2 DOMAIN-CONTAINING PROTEIN 1-LIKE"/>
    <property type="match status" value="1"/>
</dbReference>
<evidence type="ECO:0000313" key="7">
    <source>
        <dbReference type="Proteomes" id="UP000752171"/>
    </source>
</evidence>
<feature type="compositionally biased region" description="Basic and acidic residues" evidence="4">
    <location>
        <begin position="74"/>
        <end position="85"/>
    </location>
</feature>
<dbReference type="Pfam" id="PF21528">
    <property type="entry name" value="CC2D1A-B_DM14"/>
    <property type="match status" value="4"/>
</dbReference>
<comment type="similarity">
    <text evidence="1">Belongs to the CC2D1 family.</text>
</comment>
<dbReference type="Proteomes" id="UP000752171">
    <property type="component" value="Unassembled WGS sequence"/>
</dbReference>
<evidence type="ECO:0000256" key="3">
    <source>
        <dbReference type="ARBA" id="ARBA00068693"/>
    </source>
</evidence>
<feature type="compositionally biased region" description="Acidic residues" evidence="4">
    <location>
        <begin position="277"/>
        <end position="291"/>
    </location>
</feature>
<dbReference type="Gene3D" id="2.60.40.150">
    <property type="entry name" value="C2 domain"/>
    <property type="match status" value="1"/>
</dbReference>
<evidence type="ECO:0000313" key="6">
    <source>
        <dbReference type="EMBL" id="KAG9278857.1"/>
    </source>
</evidence>